<dbReference type="EMBL" id="CP048020">
    <property type="protein sequence ID" value="QHX42842.1"/>
    <property type="molecule type" value="Genomic_DNA"/>
</dbReference>
<gene>
    <name evidence="1" type="ORF">GWP43_04605</name>
</gene>
<dbReference type="InterPro" id="IPR025518">
    <property type="entry name" value="DUF4406"/>
</dbReference>
<dbReference type="RefSeq" id="WP_162663052.1">
    <property type="nucleotide sequence ID" value="NZ_CP048020.1"/>
</dbReference>
<dbReference type="AlphaFoldDB" id="A0A6P1Y1N7"/>
<evidence type="ECO:0000313" key="1">
    <source>
        <dbReference type="EMBL" id="QHX42842.1"/>
    </source>
</evidence>
<dbReference type="Proteomes" id="UP000464374">
    <property type="component" value="Chromosome"/>
</dbReference>
<protein>
    <submittedName>
        <fullName evidence="1">DUF4406 domain-containing protein</fullName>
    </submittedName>
</protein>
<organism evidence="1 2">
    <name type="scientific">Treponema vincentii</name>
    <dbReference type="NCBI Taxonomy" id="69710"/>
    <lineage>
        <taxon>Bacteria</taxon>
        <taxon>Pseudomonadati</taxon>
        <taxon>Spirochaetota</taxon>
        <taxon>Spirochaetia</taxon>
        <taxon>Spirochaetales</taxon>
        <taxon>Treponemataceae</taxon>
        <taxon>Treponema</taxon>
    </lineage>
</organism>
<dbReference type="Gene3D" id="3.40.50.450">
    <property type="match status" value="1"/>
</dbReference>
<accession>A0A6P1Y1N7</accession>
<name>A0A6P1Y1N7_9SPIR</name>
<dbReference type="KEGG" id="trz:GWP43_04605"/>
<evidence type="ECO:0000313" key="2">
    <source>
        <dbReference type="Proteomes" id="UP000464374"/>
    </source>
</evidence>
<proteinExistence type="predicted"/>
<dbReference type="SUPFAM" id="SSF52309">
    <property type="entry name" value="N-(deoxy)ribosyltransferase-like"/>
    <property type="match status" value="1"/>
</dbReference>
<sequence>MKLYLSGAISANPNYKNNFETARKRLNDAGYAVVSPTIFCDESMSWEQRLRRRMQVISTCRNIALIVTEYQSASTNLELEIARVLSMQVKTVEEWIEYAERQKQHRGLCRRWEMRG</sequence>
<reference evidence="1 2" key="1">
    <citation type="submission" date="2020-01" db="EMBL/GenBank/DDBJ databases">
        <title>Complete genome sequence of a human oral phylogroup 1 Treponema sp. strain ATCC 700766, originally isolated from periodontitis dental plaque.</title>
        <authorList>
            <person name="Chan Y."/>
            <person name="Huo Y.-B."/>
            <person name="Yu X.-L."/>
            <person name="Zeng H."/>
            <person name="Leung W.-K."/>
            <person name="Watt R.M."/>
        </authorList>
    </citation>
    <scope>NUCLEOTIDE SEQUENCE [LARGE SCALE GENOMIC DNA]</scope>
    <source>
        <strain evidence="1 2">OMZ 804</strain>
    </source>
</reference>
<dbReference type="Pfam" id="PF14359">
    <property type="entry name" value="DUF4406"/>
    <property type="match status" value="1"/>
</dbReference>